<organism evidence="7 8">
    <name type="scientific">Venustampulla echinocandica</name>
    <dbReference type="NCBI Taxonomy" id="2656787"/>
    <lineage>
        <taxon>Eukaryota</taxon>
        <taxon>Fungi</taxon>
        <taxon>Dikarya</taxon>
        <taxon>Ascomycota</taxon>
        <taxon>Pezizomycotina</taxon>
        <taxon>Leotiomycetes</taxon>
        <taxon>Helotiales</taxon>
        <taxon>Pleuroascaceae</taxon>
        <taxon>Venustampulla</taxon>
    </lineage>
</organism>
<evidence type="ECO:0000256" key="2">
    <source>
        <dbReference type="ARBA" id="ARBA00022833"/>
    </source>
</evidence>
<evidence type="ECO:0000256" key="5">
    <source>
        <dbReference type="ARBA" id="ARBA00023163"/>
    </source>
</evidence>
<evidence type="ECO:0000256" key="4">
    <source>
        <dbReference type="ARBA" id="ARBA00023125"/>
    </source>
</evidence>
<accession>A0A370TC50</accession>
<dbReference type="GO" id="GO:0003677">
    <property type="term" value="F:DNA binding"/>
    <property type="evidence" value="ECO:0007669"/>
    <property type="project" value="UniProtKB-KW"/>
</dbReference>
<keyword evidence="2" id="KW-0862">Zinc</keyword>
<dbReference type="GO" id="GO:0046872">
    <property type="term" value="F:metal ion binding"/>
    <property type="evidence" value="ECO:0007669"/>
    <property type="project" value="UniProtKB-KW"/>
</dbReference>
<keyword evidence="3" id="KW-0805">Transcription regulation</keyword>
<evidence type="ECO:0000313" key="8">
    <source>
        <dbReference type="Proteomes" id="UP000254866"/>
    </source>
</evidence>
<dbReference type="PANTHER" id="PTHR36206:SF4">
    <property type="entry name" value="HYPOTHETICAL CONSERVED PROTEIN (EUROFUNG)-RELATED"/>
    <property type="match status" value="1"/>
</dbReference>
<evidence type="ECO:0000256" key="6">
    <source>
        <dbReference type="ARBA" id="ARBA00023242"/>
    </source>
</evidence>
<dbReference type="RefSeq" id="XP_031865765.1">
    <property type="nucleotide sequence ID" value="XM_032017858.1"/>
</dbReference>
<comment type="caution">
    <text evidence="7">The sequence shown here is derived from an EMBL/GenBank/DDBJ whole genome shotgun (WGS) entry which is preliminary data.</text>
</comment>
<dbReference type="InterPro" id="IPR052360">
    <property type="entry name" value="Transcr_Regulatory_Proteins"/>
</dbReference>
<dbReference type="PANTHER" id="PTHR36206">
    <property type="entry name" value="ASPERCRYPTIN BIOSYNTHESIS CLUSTER-SPECIFIC TRANSCRIPTION REGULATOR ATNN-RELATED"/>
    <property type="match status" value="1"/>
</dbReference>
<reference evidence="7 8" key="1">
    <citation type="journal article" date="2018" name="IMA Fungus">
        <title>IMA Genome-F 9: Draft genome sequence of Annulohypoxylon stygium, Aspergillus mulundensis, Berkeleyomyces basicola (syn. Thielaviopsis basicola), Ceratocystis smalleyi, two Cercospora beticola strains, Coleophoma cylindrospora, Fusarium fracticaudum, Phialophora cf. hyalina, and Morchella septimelata.</title>
        <authorList>
            <person name="Wingfield B.D."/>
            <person name="Bills G.F."/>
            <person name="Dong Y."/>
            <person name="Huang W."/>
            <person name="Nel W.J."/>
            <person name="Swalarsk-Parry B.S."/>
            <person name="Vaghefi N."/>
            <person name="Wilken P.M."/>
            <person name="An Z."/>
            <person name="de Beer Z.W."/>
            <person name="De Vos L."/>
            <person name="Chen L."/>
            <person name="Duong T.A."/>
            <person name="Gao Y."/>
            <person name="Hammerbacher A."/>
            <person name="Kikkert J.R."/>
            <person name="Li Y."/>
            <person name="Li H."/>
            <person name="Li K."/>
            <person name="Li Q."/>
            <person name="Liu X."/>
            <person name="Ma X."/>
            <person name="Naidoo K."/>
            <person name="Pethybridge S.J."/>
            <person name="Sun J."/>
            <person name="Steenkamp E.T."/>
            <person name="van der Nest M.A."/>
            <person name="van Wyk S."/>
            <person name="Wingfield M.J."/>
            <person name="Xiong C."/>
            <person name="Yue Q."/>
            <person name="Zhang X."/>
        </authorList>
    </citation>
    <scope>NUCLEOTIDE SEQUENCE [LARGE SCALE GENOMIC DNA]</scope>
    <source>
        <strain evidence="7 8">BP 5553</strain>
    </source>
</reference>
<keyword evidence="8" id="KW-1185">Reference proteome</keyword>
<dbReference type="GeneID" id="43602084"/>
<evidence type="ECO:0000256" key="1">
    <source>
        <dbReference type="ARBA" id="ARBA00022723"/>
    </source>
</evidence>
<proteinExistence type="predicted"/>
<dbReference type="Pfam" id="PF11951">
    <property type="entry name" value="Fungal_trans_2"/>
    <property type="match status" value="1"/>
</dbReference>
<dbReference type="InterPro" id="IPR021858">
    <property type="entry name" value="Fun_TF"/>
</dbReference>
<dbReference type="OrthoDB" id="2593732at2759"/>
<keyword evidence="4" id="KW-0238">DNA-binding</keyword>
<dbReference type="AlphaFoldDB" id="A0A370TC50"/>
<keyword evidence="6" id="KW-0539">Nucleus</keyword>
<name>A0A370TC50_9HELO</name>
<keyword evidence="1" id="KW-0479">Metal-binding</keyword>
<dbReference type="EMBL" id="NPIC01000011">
    <property type="protein sequence ID" value="RDL31833.1"/>
    <property type="molecule type" value="Genomic_DNA"/>
</dbReference>
<evidence type="ECO:0000313" key="7">
    <source>
        <dbReference type="EMBL" id="RDL31833.1"/>
    </source>
</evidence>
<gene>
    <name evidence="7" type="ORF">BP5553_09235</name>
</gene>
<evidence type="ECO:0000256" key="3">
    <source>
        <dbReference type="ARBA" id="ARBA00023015"/>
    </source>
</evidence>
<keyword evidence="5" id="KW-0804">Transcription</keyword>
<dbReference type="Proteomes" id="UP000254866">
    <property type="component" value="Unassembled WGS sequence"/>
</dbReference>
<sequence>MAGKSLSPRSPPTLPTFDDDRQRSSFSFFILCTAIESSPGYGAEFWSQTVLQLSLTEPAIRYAVCSLSALHQRFRATHLNGRFPGESAIEYGKYSLEQYTHAVGHTKRLLALGSGGEKTLVIKGLVACILFVCYENLIGNFKTAQMHLQNGIRILAREASKRGTVPGPQVNSSSAIPNNVQRVFARLDLQAMAFADNQAPYPYQLHQTPPNLRFPPKAFNSTIDAMDYLIHNFCWIFRTAVLSEPQPVPTDQLDAASKVLKEWNSTFQRLLDSMSEENLQKVSYTISLLKMYHIVMTIIVATGIYGQECIHDAYLWGYEHVVDLGENLLPREIAKREDKQHVFSFEPGLIFPLFFTAIKCRYPQIRRRAIALLEAANHQEGSWESIAASRVAGFVMGIEEAGLPAGAGPDLITETGRVHLVMVSVKSDLRKVEIGCVRVSELDGSYYVTEGKVSY</sequence>
<protein>
    <submittedName>
        <fullName evidence="7">Uncharacterized protein</fullName>
    </submittedName>
</protein>